<dbReference type="PANTHER" id="PTHR12072">
    <property type="entry name" value="CWF19, CELL CYCLE CONTROL PROTEIN"/>
    <property type="match status" value="1"/>
</dbReference>
<dbReference type="Proteomes" id="UP000504606">
    <property type="component" value="Unplaced"/>
</dbReference>
<dbReference type="InterPro" id="IPR040194">
    <property type="entry name" value="Cwf19-like"/>
</dbReference>
<gene>
    <name evidence="6" type="primary">LOC113209686</name>
</gene>
<feature type="region of interest" description="Disordered" evidence="2">
    <location>
        <begin position="206"/>
        <end position="440"/>
    </location>
</feature>
<feature type="compositionally biased region" description="Low complexity" evidence="2">
    <location>
        <begin position="353"/>
        <end position="367"/>
    </location>
</feature>
<evidence type="ECO:0000256" key="1">
    <source>
        <dbReference type="ARBA" id="ARBA00006795"/>
    </source>
</evidence>
<comment type="similarity">
    <text evidence="1">Belongs to the CWF19 family.</text>
</comment>
<feature type="compositionally biased region" description="Polar residues" evidence="2">
    <location>
        <begin position="390"/>
        <end position="404"/>
    </location>
</feature>
<dbReference type="InterPro" id="IPR036265">
    <property type="entry name" value="HIT-like_sf"/>
</dbReference>
<feature type="region of interest" description="Disordered" evidence="2">
    <location>
        <begin position="508"/>
        <end position="543"/>
    </location>
</feature>
<feature type="region of interest" description="Disordered" evidence="2">
    <location>
        <begin position="1"/>
        <end position="158"/>
    </location>
</feature>
<dbReference type="KEGG" id="foc:113209686"/>
<feature type="domain" description="Cwf19-like C-terminal" evidence="4">
    <location>
        <begin position="613"/>
        <end position="736"/>
    </location>
</feature>
<reference evidence="6" key="1">
    <citation type="submission" date="2025-08" db="UniProtKB">
        <authorList>
            <consortium name="RefSeq"/>
        </authorList>
    </citation>
    <scope>IDENTIFICATION</scope>
    <source>
        <tissue evidence="6">Whole organism</tissue>
    </source>
</reference>
<evidence type="ECO:0000259" key="4">
    <source>
        <dbReference type="Pfam" id="PF04677"/>
    </source>
</evidence>
<feature type="region of interest" description="Disordered" evidence="2">
    <location>
        <begin position="173"/>
        <end position="193"/>
    </location>
</feature>
<feature type="compositionally biased region" description="Basic and acidic residues" evidence="2">
    <location>
        <begin position="309"/>
        <end position="338"/>
    </location>
</feature>
<feature type="compositionally biased region" description="Basic and acidic residues" evidence="2">
    <location>
        <begin position="1"/>
        <end position="13"/>
    </location>
</feature>
<dbReference type="Gene3D" id="3.30.428.10">
    <property type="entry name" value="HIT-like"/>
    <property type="match status" value="1"/>
</dbReference>
<protein>
    <submittedName>
        <fullName evidence="6">CWF19-like protein 2</fullName>
    </submittedName>
</protein>
<feature type="compositionally biased region" description="Basic and acidic residues" evidence="2">
    <location>
        <begin position="58"/>
        <end position="73"/>
    </location>
</feature>
<dbReference type="GO" id="GO:0071014">
    <property type="term" value="C:post-mRNA release spliceosomal complex"/>
    <property type="evidence" value="ECO:0007669"/>
    <property type="project" value="TreeGrafter"/>
</dbReference>
<dbReference type="Pfam" id="PF04677">
    <property type="entry name" value="CwfJ_C_1"/>
    <property type="match status" value="1"/>
</dbReference>
<dbReference type="Pfam" id="PF04676">
    <property type="entry name" value="CwfJ_C_2"/>
    <property type="match status" value="1"/>
</dbReference>
<accession>A0A9C6WZK1</accession>
<proteinExistence type="inferred from homology"/>
<feature type="domain" description="Cwf19-like protein C-terminal" evidence="3">
    <location>
        <begin position="745"/>
        <end position="839"/>
    </location>
</feature>
<dbReference type="GO" id="GO:0000398">
    <property type="term" value="P:mRNA splicing, via spliceosome"/>
    <property type="evidence" value="ECO:0007669"/>
    <property type="project" value="TreeGrafter"/>
</dbReference>
<dbReference type="PANTHER" id="PTHR12072:SF5">
    <property type="entry name" value="CWF19-LIKE PROTEIN 2"/>
    <property type="match status" value="1"/>
</dbReference>
<dbReference type="SUPFAM" id="SSF54197">
    <property type="entry name" value="HIT-like"/>
    <property type="match status" value="1"/>
</dbReference>
<evidence type="ECO:0000256" key="2">
    <source>
        <dbReference type="SAM" id="MobiDB-lite"/>
    </source>
</evidence>
<organism evidence="5 6">
    <name type="scientific">Frankliniella occidentalis</name>
    <name type="common">Western flower thrips</name>
    <name type="synonym">Euthrips occidentalis</name>
    <dbReference type="NCBI Taxonomy" id="133901"/>
    <lineage>
        <taxon>Eukaryota</taxon>
        <taxon>Metazoa</taxon>
        <taxon>Ecdysozoa</taxon>
        <taxon>Arthropoda</taxon>
        <taxon>Hexapoda</taxon>
        <taxon>Insecta</taxon>
        <taxon>Pterygota</taxon>
        <taxon>Neoptera</taxon>
        <taxon>Paraneoptera</taxon>
        <taxon>Thysanoptera</taxon>
        <taxon>Terebrantia</taxon>
        <taxon>Thripoidea</taxon>
        <taxon>Thripidae</taxon>
        <taxon>Frankliniella</taxon>
    </lineage>
</organism>
<keyword evidence="5" id="KW-1185">Reference proteome</keyword>
<dbReference type="AlphaFoldDB" id="A0A9C6WZK1"/>
<feature type="region of interest" description="Disordered" evidence="2">
    <location>
        <begin position="837"/>
        <end position="858"/>
    </location>
</feature>
<feature type="compositionally biased region" description="Basic and acidic residues" evidence="2">
    <location>
        <begin position="528"/>
        <end position="543"/>
    </location>
</feature>
<sequence>MDVDLVSKSDAKSSRKKAKKEKKLKKHKKEKKQKKHKKKIRESSSSSSSDSEESGNEWVEKESKPKFDSKVETEATPLSSAPQRDEWMNTPSIFACVTRDQLRAAKEPSEKQKKEEEKKYMLDRPGQTDRELNPYWKINGTGLPSEKPVDPESLTLNANTVGDQGVSWLRRALKRAKEQAEESGRSLEEVATERWGSLEKLEELLSEAEGRKVSLRQPKFGAQRRDNRTENRYDKGTSNQGTGFNKLGEGSNERRNESGRRYREEKERSDEKNYTRRHETAKDEDRGNHSRKPNFARPSDSHSSSYSNSKRESSSTNRSYDDSESFDRYRHSTSDGRSKLSFRKPVENDIESSSDYRSSQRSSGSSRKSWRKKEAPSSETSSSLDDDNKNSCCDASTSKISITKNKNRNERAPSRSSSPEAEDNSPPIATEPAPEVLSDKQMNELAAKLVKAEILGNEELVAQLKKRLSTAREIRAANPEAVTSLKSSNKTEAEVVILTRTDSKGFARPLQTYSGAHPEPVGGRRKREKADTHGADGQRVRYFPDDDKYSLQDMFQKEKLTTAQDQNEMFANLAGKDKRQEHDLDMDDIFSEKARQKESDGKIEARERGRAISEHKRKERMLDDCKWCFDGKELKRHLIVAVGAKSYICLPPYQSLTEGHCLIIPLHHSICATQLDEDVWEEMQDFRKALVRMFAAEDEDCVLFESAMYLNKFPHMVMHCVPLPREVGDMAPIYFKKAILESETEWSTNKKLVDLAKKDVRHSVPKGLPYFAVDFGNEGGFAHVIEDEKDFPTNFAQEIIGGMLDLDHTIWRKPRFENFDKQRRKVLDFSKKWEDFDFTKKNNPSKRMKTDSTSDESS</sequence>
<feature type="compositionally biased region" description="Basic residues" evidence="2">
    <location>
        <begin position="14"/>
        <end position="40"/>
    </location>
</feature>
<dbReference type="InterPro" id="IPR006767">
    <property type="entry name" value="Cwf19-like_C_dom-2"/>
</dbReference>
<evidence type="ECO:0000313" key="6">
    <source>
        <dbReference type="RefSeq" id="XP_052123198.1"/>
    </source>
</evidence>
<name>A0A9C6WZK1_FRAOC</name>
<feature type="compositionally biased region" description="Basic and acidic residues" evidence="2">
    <location>
        <begin position="175"/>
        <end position="193"/>
    </location>
</feature>
<feature type="compositionally biased region" description="Basic and acidic residues" evidence="2">
    <location>
        <begin position="251"/>
        <end position="288"/>
    </location>
</feature>
<evidence type="ECO:0000259" key="3">
    <source>
        <dbReference type="Pfam" id="PF04676"/>
    </source>
</evidence>
<feature type="compositionally biased region" description="Basic and acidic residues" evidence="2">
    <location>
        <begin position="223"/>
        <end position="235"/>
    </location>
</feature>
<dbReference type="GeneID" id="113209686"/>
<evidence type="ECO:0000313" key="5">
    <source>
        <dbReference type="Proteomes" id="UP000504606"/>
    </source>
</evidence>
<dbReference type="RefSeq" id="XP_052123198.1">
    <property type="nucleotide sequence ID" value="XM_052267238.1"/>
</dbReference>
<dbReference type="InterPro" id="IPR006768">
    <property type="entry name" value="Cwf19-like_C_dom-1"/>
</dbReference>
<dbReference type="OrthoDB" id="2113965at2759"/>
<feature type="compositionally biased region" description="Basic and acidic residues" evidence="2">
    <location>
        <begin position="100"/>
        <end position="132"/>
    </location>
</feature>